<dbReference type="Gene3D" id="3.60.21.10">
    <property type="match status" value="1"/>
</dbReference>
<keyword evidence="3" id="KW-1185">Reference proteome</keyword>
<sequence>MVGLIAHQIWLYVAEPKFESVHTLEVADIREVLRDRTDYRFAVVGNINNSVNVFQDEIVPLINQGGIDFLVSAGNAVNGGRQESYQAIYQSLETLDVPYLLTYGENEDSDFGSYLFYEYFGPHFYSFVAGNSHFIFLDGTGKSSTSWQLDWLERELAASEAQHKFLFVGLPLHTVVSDAPLFEADNYLNDPRLADGIMALAEAHGVDTVFSANLTLFSEQTVNGVDYVTTGGGAVS</sequence>
<evidence type="ECO:0000259" key="1">
    <source>
        <dbReference type="Pfam" id="PF00149"/>
    </source>
</evidence>
<protein>
    <recommendedName>
        <fullName evidence="1">Calcineurin-like phosphoesterase domain-containing protein</fullName>
    </recommendedName>
</protein>
<dbReference type="InterPro" id="IPR029052">
    <property type="entry name" value="Metallo-depent_PP-like"/>
</dbReference>
<dbReference type="EMBL" id="AP019416">
    <property type="protein sequence ID" value="BBI52205.1"/>
    <property type="molecule type" value="Genomic_DNA"/>
</dbReference>
<dbReference type="InterPro" id="IPR051918">
    <property type="entry name" value="STPP_CPPED1"/>
</dbReference>
<dbReference type="InterPro" id="IPR004843">
    <property type="entry name" value="Calcineurin-like_PHP"/>
</dbReference>
<accession>A0ABM7GN80</accession>
<feature type="domain" description="Calcineurin-like phosphoesterase" evidence="1">
    <location>
        <begin position="47"/>
        <end position="211"/>
    </location>
</feature>
<gene>
    <name evidence="2" type="ORF">HORIV_46260</name>
</gene>
<dbReference type="Pfam" id="PF00149">
    <property type="entry name" value="Metallophos"/>
    <property type="match status" value="1"/>
</dbReference>
<reference evidence="3" key="1">
    <citation type="journal article" date="2019" name="Microbiol. Resour. Announc.">
        <title>Complete Genome Sequence of Halomonas olivaria, a Moderately Halophilic Bacterium Isolated from Olive Processing Effluents, Obtained by Nanopore Sequencing.</title>
        <authorList>
            <person name="Nagata S."/>
            <person name="Ii K.M."/>
            <person name="Tsukimi T."/>
            <person name="Miura M.C."/>
            <person name="Galipon J."/>
            <person name="Arakawa K."/>
        </authorList>
    </citation>
    <scope>NUCLEOTIDE SEQUENCE [LARGE SCALE GENOMIC DNA]</scope>
    <source>
        <strain evidence="3">TYRC17</strain>
    </source>
</reference>
<dbReference type="PANTHER" id="PTHR43143">
    <property type="entry name" value="METALLOPHOSPHOESTERASE, CALCINEURIN SUPERFAMILY"/>
    <property type="match status" value="1"/>
</dbReference>
<dbReference type="PANTHER" id="PTHR43143:SF1">
    <property type="entry name" value="SERINE_THREONINE-PROTEIN PHOSPHATASE CPPED1"/>
    <property type="match status" value="1"/>
</dbReference>
<evidence type="ECO:0000313" key="2">
    <source>
        <dbReference type="EMBL" id="BBI52205.1"/>
    </source>
</evidence>
<evidence type="ECO:0000313" key="3">
    <source>
        <dbReference type="Proteomes" id="UP000289555"/>
    </source>
</evidence>
<dbReference type="Proteomes" id="UP000289555">
    <property type="component" value="Chromosome"/>
</dbReference>
<name>A0ABM7GN80_9GAMM</name>
<organism evidence="2 3">
    <name type="scientific">Vreelandella olivaria</name>
    <dbReference type="NCBI Taxonomy" id="390919"/>
    <lineage>
        <taxon>Bacteria</taxon>
        <taxon>Pseudomonadati</taxon>
        <taxon>Pseudomonadota</taxon>
        <taxon>Gammaproteobacteria</taxon>
        <taxon>Oceanospirillales</taxon>
        <taxon>Halomonadaceae</taxon>
        <taxon>Vreelandella</taxon>
    </lineage>
</organism>
<proteinExistence type="predicted"/>
<dbReference type="SUPFAM" id="SSF56300">
    <property type="entry name" value="Metallo-dependent phosphatases"/>
    <property type="match status" value="1"/>
</dbReference>